<name>A0A7W7DAS3_9ACTN</name>
<keyword evidence="2" id="KW-1185">Reference proteome</keyword>
<evidence type="ECO:0000313" key="2">
    <source>
        <dbReference type="Proteomes" id="UP000542210"/>
    </source>
</evidence>
<sequence length="50" mass="5176">MGGLGGSLVVIDLDNRVTVAYAMNQMLDNGSIGDDRALGLLFAVHDGLLS</sequence>
<evidence type="ECO:0000313" key="1">
    <source>
        <dbReference type="EMBL" id="MBB4703395.1"/>
    </source>
</evidence>
<organism evidence="1 2">
    <name type="scientific">Sphaerisporangium siamense</name>
    <dbReference type="NCBI Taxonomy" id="795645"/>
    <lineage>
        <taxon>Bacteria</taxon>
        <taxon>Bacillati</taxon>
        <taxon>Actinomycetota</taxon>
        <taxon>Actinomycetes</taxon>
        <taxon>Streptosporangiales</taxon>
        <taxon>Streptosporangiaceae</taxon>
        <taxon>Sphaerisporangium</taxon>
    </lineage>
</organism>
<protein>
    <submittedName>
        <fullName evidence="1">CubicO group peptidase (Beta-lactamase class C family)</fullName>
    </submittedName>
</protein>
<dbReference type="Proteomes" id="UP000542210">
    <property type="component" value="Unassembled WGS sequence"/>
</dbReference>
<gene>
    <name evidence="1" type="ORF">BJ982_004939</name>
</gene>
<dbReference type="RefSeq" id="WP_184883798.1">
    <property type="nucleotide sequence ID" value="NZ_BOOV01000029.1"/>
</dbReference>
<comment type="caution">
    <text evidence="1">The sequence shown here is derived from an EMBL/GenBank/DDBJ whole genome shotgun (WGS) entry which is preliminary data.</text>
</comment>
<accession>A0A7W7DAS3</accession>
<dbReference type="EMBL" id="JACHND010000001">
    <property type="protein sequence ID" value="MBB4703395.1"/>
    <property type="molecule type" value="Genomic_DNA"/>
</dbReference>
<proteinExistence type="predicted"/>
<reference evidence="1 2" key="1">
    <citation type="submission" date="2020-08" db="EMBL/GenBank/DDBJ databases">
        <title>Sequencing the genomes of 1000 actinobacteria strains.</title>
        <authorList>
            <person name="Klenk H.-P."/>
        </authorList>
    </citation>
    <scope>NUCLEOTIDE SEQUENCE [LARGE SCALE GENOMIC DNA]</scope>
    <source>
        <strain evidence="1 2">DSM 45784</strain>
    </source>
</reference>
<dbReference type="AlphaFoldDB" id="A0A7W7DAS3"/>